<feature type="domain" description="HTH gntR-type" evidence="6">
    <location>
        <begin position="26"/>
        <end position="94"/>
    </location>
</feature>
<evidence type="ECO:0000256" key="3">
    <source>
        <dbReference type="ARBA" id="ARBA00023015"/>
    </source>
</evidence>
<dbReference type="InterPro" id="IPR015421">
    <property type="entry name" value="PyrdxlP-dep_Trfase_major"/>
</dbReference>
<dbReference type="PANTHER" id="PTHR46577">
    <property type="entry name" value="HTH-TYPE TRANSCRIPTIONAL REGULATORY PROTEIN GABR"/>
    <property type="match status" value="1"/>
</dbReference>
<evidence type="ECO:0000256" key="5">
    <source>
        <dbReference type="ARBA" id="ARBA00023163"/>
    </source>
</evidence>
<dbReference type="AlphaFoldDB" id="A0A853ADY5"/>
<dbReference type="GO" id="GO:0030170">
    <property type="term" value="F:pyridoxal phosphate binding"/>
    <property type="evidence" value="ECO:0007669"/>
    <property type="project" value="InterPro"/>
</dbReference>
<keyword evidence="8" id="KW-1185">Reference proteome</keyword>
<dbReference type="PANTHER" id="PTHR46577:SF1">
    <property type="entry name" value="HTH-TYPE TRANSCRIPTIONAL REGULATORY PROTEIN GABR"/>
    <property type="match status" value="1"/>
</dbReference>
<dbReference type="InterPro" id="IPR051446">
    <property type="entry name" value="HTH_trans_reg/aminotransferase"/>
</dbReference>
<sequence>MVFPVTAQLRGRKLAELLGPWHGADRPSSSLLAVAVRHLVLDGRLPPGTRLPAERELAESLGVSRTLITRALDRLREEGFVASRRGAGSWTTLPDAARATGASGGWYPPATPEVINLAQAAPTAPPELCAAVDRARVRLPEHLTGHGYQPHGLPLLRERIAERFTQRGLPTTPEQVLVTHGAQHAFALVLRMLVSPGERVLVEHPTYPNALEALRGLHARPVAVPMVEDGWDLELLAATLRQTSPRLAYLLPDFHNPTGVRLDAEGRARLARALARTCTNAVVDETLVDIDLTGEEPPPPMAALTERVITVGSASKSFWGGLRLGWVRASEEFVQRVVAGRAALDLGSPVFEQLVLAELLTDADEVLARRRAEVVERRQCLVDALREHLPHWRFRLPDGGLALWCDIGEPVSSRLAVAAEQHGVRVAPGARFSVHGSLERWIRVPYTLPGDQSVEAIRRLAAAAGTGCCGSGPTILTAPLA</sequence>
<evidence type="ECO:0000256" key="1">
    <source>
        <dbReference type="ARBA" id="ARBA00005384"/>
    </source>
</evidence>
<keyword evidence="4" id="KW-0238">DNA-binding</keyword>
<dbReference type="CDD" id="cd00609">
    <property type="entry name" value="AAT_like"/>
    <property type="match status" value="1"/>
</dbReference>
<protein>
    <recommendedName>
        <fullName evidence="6">HTH gntR-type domain-containing protein</fullName>
    </recommendedName>
</protein>
<dbReference type="Proteomes" id="UP000587002">
    <property type="component" value="Unassembled WGS sequence"/>
</dbReference>
<dbReference type="InterPro" id="IPR015422">
    <property type="entry name" value="PyrdxlP-dep_Trfase_small"/>
</dbReference>
<name>A0A853ADY5_9PSEU</name>
<evidence type="ECO:0000313" key="7">
    <source>
        <dbReference type="EMBL" id="NYI82345.1"/>
    </source>
</evidence>
<evidence type="ECO:0000313" key="8">
    <source>
        <dbReference type="Proteomes" id="UP000587002"/>
    </source>
</evidence>
<dbReference type="Gene3D" id="1.10.10.10">
    <property type="entry name" value="Winged helix-like DNA-binding domain superfamily/Winged helix DNA-binding domain"/>
    <property type="match status" value="1"/>
</dbReference>
<dbReference type="InterPro" id="IPR015424">
    <property type="entry name" value="PyrdxlP-dep_Trfase"/>
</dbReference>
<dbReference type="InterPro" id="IPR036388">
    <property type="entry name" value="WH-like_DNA-bd_sf"/>
</dbReference>
<dbReference type="SMART" id="SM00345">
    <property type="entry name" value="HTH_GNTR"/>
    <property type="match status" value="1"/>
</dbReference>
<dbReference type="Pfam" id="PF00392">
    <property type="entry name" value="GntR"/>
    <property type="match status" value="1"/>
</dbReference>
<dbReference type="PRINTS" id="PR00035">
    <property type="entry name" value="HTHGNTR"/>
</dbReference>
<reference evidence="7 8" key="1">
    <citation type="submission" date="2020-07" db="EMBL/GenBank/DDBJ databases">
        <title>Sequencing the genomes of 1000 actinobacteria strains.</title>
        <authorList>
            <person name="Klenk H.-P."/>
        </authorList>
    </citation>
    <scope>NUCLEOTIDE SEQUENCE [LARGE SCALE GENOMIC DNA]</scope>
    <source>
        <strain evidence="7 8">DSM 44065</strain>
    </source>
</reference>
<proteinExistence type="inferred from homology"/>
<accession>A0A853ADY5</accession>
<dbReference type="SUPFAM" id="SSF46785">
    <property type="entry name" value="Winged helix' DNA-binding domain"/>
    <property type="match status" value="1"/>
</dbReference>
<dbReference type="GO" id="GO:0003677">
    <property type="term" value="F:DNA binding"/>
    <property type="evidence" value="ECO:0007669"/>
    <property type="project" value="UniProtKB-KW"/>
</dbReference>
<dbReference type="InterPro" id="IPR036390">
    <property type="entry name" value="WH_DNA-bd_sf"/>
</dbReference>
<dbReference type="SUPFAM" id="SSF53383">
    <property type="entry name" value="PLP-dependent transferases"/>
    <property type="match status" value="1"/>
</dbReference>
<dbReference type="PROSITE" id="PS50949">
    <property type="entry name" value="HTH_GNTR"/>
    <property type="match status" value="1"/>
</dbReference>
<comment type="caution">
    <text evidence="7">The sequence shown here is derived from an EMBL/GenBank/DDBJ whole genome shotgun (WGS) entry which is preliminary data.</text>
</comment>
<keyword evidence="3" id="KW-0805">Transcription regulation</keyword>
<evidence type="ECO:0000256" key="4">
    <source>
        <dbReference type="ARBA" id="ARBA00023125"/>
    </source>
</evidence>
<keyword evidence="2" id="KW-0663">Pyridoxal phosphate</keyword>
<dbReference type="Pfam" id="PF00155">
    <property type="entry name" value="Aminotran_1_2"/>
    <property type="match status" value="1"/>
</dbReference>
<gene>
    <name evidence="7" type="ORF">HNR68_000975</name>
</gene>
<keyword evidence="5" id="KW-0804">Transcription</keyword>
<dbReference type="EMBL" id="JACCFJ010000001">
    <property type="protein sequence ID" value="NYI82345.1"/>
    <property type="molecule type" value="Genomic_DNA"/>
</dbReference>
<dbReference type="Gene3D" id="3.90.1150.10">
    <property type="entry name" value="Aspartate Aminotransferase, domain 1"/>
    <property type="match status" value="1"/>
</dbReference>
<dbReference type="InterPro" id="IPR000524">
    <property type="entry name" value="Tscrpt_reg_HTH_GntR"/>
</dbReference>
<dbReference type="InterPro" id="IPR004839">
    <property type="entry name" value="Aminotransferase_I/II_large"/>
</dbReference>
<dbReference type="CDD" id="cd07377">
    <property type="entry name" value="WHTH_GntR"/>
    <property type="match status" value="1"/>
</dbReference>
<dbReference type="GO" id="GO:0003700">
    <property type="term" value="F:DNA-binding transcription factor activity"/>
    <property type="evidence" value="ECO:0007669"/>
    <property type="project" value="InterPro"/>
</dbReference>
<comment type="similarity">
    <text evidence="1">In the C-terminal section; belongs to the class-I pyridoxal-phosphate-dependent aminotransferase family.</text>
</comment>
<dbReference type="RefSeq" id="WP_179718061.1">
    <property type="nucleotide sequence ID" value="NZ_BAABFH010000001.1"/>
</dbReference>
<dbReference type="Gene3D" id="3.40.640.10">
    <property type="entry name" value="Type I PLP-dependent aspartate aminotransferase-like (Major domain)"/>
    <property type="match status" value="1"/>
</dbReference>
<evidence type="ECO:0000256" key="2">
    <source>
        <dbReference type="ARBA" id="ARBA00022898"/>
    </source>
</evidence>
<organism evidence="7 8">
    <name type="scientific">Saccharopolyspora hordei</name>
    <dbReference type="NCBI Taxonomy" id="1838"/>
    <lineage>
        <taxon>Bacteria</taxon>
        <taxon>Bacillati</taxon>
        <taxon>Actinomycetota</taxon>
        <taxon>Actinomycetes</taxon>
        <taxon>Pseudonocardiales</taxon>
        <taxon>Pseudonocardiaceae</taxon>
        <taxon>Saccharopolyspora</taxon>
    </lineage>
</organism>
<evidence type="ECO:0000259" key="6">
    <source>
        <dbReference type="PROSITE" id="PS50949"/>
    </source>
</evidence>